<evidence type="ECO:0000256" key="4">
    <source>
        <dbReference type="ARBA" id="ARBA00022692"/>
    </source>
</evidence>
<dbReference type="RefSeq" id="WP_072712295.1">
    <property type="nucleotide sequence ID" value="NZ_CP016796.1"/>
</dbReference>
<proteinExistence type="predicted"/>
<feature type="transmembrane region" description="Helical" evidence="7">
    <location>
        <begin position="101"/>
        <end position="124"/>
    </location>
</feature>
<feature type="transmembrane region" description="Helical" evidence="7">
    <location>
        <begin position="231"/>
        <end position="250"/>
    </location>
</feature>
<feature type="transmembrane region" description="Helical" evidence="7">
    <location>
        <begin position="47"/>
        <end position="65"/>
    </location>
</feature>
<comment type="subcellular location">
    <subcellularLocation>
        <location evidence="1">Cell membrane</location>
        <topology evidence="1">Multi-pass membrane protein</topology>
    </subcellularLocation>
</comment>
<dbReference type="OrthoDB" id="9772725at2"/>
<dbReference type="SUPFAM" id="SSF103473">
    <property type="entry name" value="MFS general substrate transporter"/>
    <property type="match status" value="2"/>
</dbReference>
<dbReference type="GO" id="GO:0022857">
    <property type="term" value="F:transmembrane transporter activity"/>
    <property type="evidence" value="ECO:0007669"/>
    <property type="project" value="InterPro"/>
</dbReference>
<evidence type="ECO:0000256" key="2">
    <source>
        <dbReference type="ARBA" id="ARBA00022448"/>
    </source>
</evidence>
<keyword evidence="3" id="KW-1003">Cell membrane</keyword>
<accession>A0A1L4BSH9</accession>
<keyword evidence="6 7" id="KW-0472">Membrane</keyword>
<feature type="transmembrane region" description="Helical" evidence="7">
    <location>
        <begin position="347"/>
        <end position="365"/>
    </location>
</feature>
<gene>
    <name evidence="8" type="ORF">F7310_05200</name>
</gene>
<evidence type="ECO:0000313" key="9">
    <source>
        <dbReference type="Proteomes" id="UP000184222"/>
    </source>
</evidence>
<organism evidence="8 9">
    <name type="scientific">Francisella uliginis</name>
    <dbReference type="NCBI Taxonomy" id="573570"/>
    <lineage>
        <taxon>Bacteria</taxon>
        <taxon>Pseudomonadati</taxon>
        <taxon>Pseudomonadota</taxon>
        <taxon>Gammaproteobacteria</taxon>
        <taxon>Thiotrichales</taxon>
        <taxon>Francisellaceae</taxon>
        <taxon>Francisella</taxon>
    </lineage>
</organism>
<dbReference type="STRING" id="573570.F7310_05200"/>
<evidence type="ECO:0000256" key="6">
    <source>
        <dbReference type="ARBA" id="ARBA00023136"/>
    </source>
</evidence>
<feature type="transmembrane region" description="Helical" evidence="7">
    <location>
        <begin position="301"/>
        <end position="326"/>
    </location>
</feature>
<feature type="transmembrane region" description="Helical" evidence="7">
    <location>
        <begin position="165"/>
        <end position="187"/>
    </location>
</feature>
<evidence type="ECO:0000313" key="8">
    <source>
        <dbReference type="EMBL" id="API86788.1"/>
    </source>
</evidence>
<feature type="transmembrane region" description="Helical" evidence="7">
    <location>
        <begin position="407"/>
        <end position="431"/>
    </location>
</feature>
<protein>
    <submittedName>
        <fullName evidence="8">Peptide transporter</fullName>
    </submittedName>
</protein>
<reference evidence="8 9" key="1">
    <citation type="journal article" date="2016" name="Appl. Environ. Microbiol.">
        <title>Whole genome relationships among Francisella bacteria of diverse origin define new species and provide specific regions for detection.</title>
        <authorList>
            <person name="Challacombe J.F."/>
            <person name="Petersen J.M."/>
            <person name="Gallegos-Graves V."/>
            <person name="Hodge D."/>
            <person name="Pillai S."/>
            <person name="Kuske C.R."/>
        </authorList>
    </citation>
    <scope>NUCLEOTIDE SEQUENCE [LARGE SCALE GENOMIC DNA]</scope>
    <source>
        <strain evidence="9">TX07-7310</strain>
    </source>
</reference>
<feature type="transmembrane region" description="Helical" evidence="7">
    <location>
        <begin position="208"/>
        <end position="225"/>
    </location>
</feature>
<dbReference type="GO" id="GO:0005886">
    <property type="term" value="C:plasma membrane"/>
    <property type="evidence" value="ECO:0007669"/>
    <property type="project" value="UniProtKB-SubCell"/>
</dbReference>
<dbReference type="InterPro" id="IPR050171">
    <property type="entry name" value="MFS_Transporters"/>
</dbReference>
<dbReference type="Gene3D" id="1.20.1250.20">
    <property type="entry name" value="MFS general substrate transporter like domains"/>
    <property type="match status" value="1"/>
</dbReference>
<keyword evidence="4 7" id="KW-0812">Transmembrane</keyword>
<dbReference type="PANTHER" id="PTHR23517:SF15">
    <property type="entry name" value="PROTON-DEPENDENT OLIGOPEPTIDE FAMILY TRANSPORT PROTEIN"/>
    <property type="match status" value="1"/>
</dbReference>
<evidence type="ECO:0000256" key="7">
    <source>
        <dbReference type="SAM" id="Phobius"/>
    </source>
</evidence>
<feature type="transmembrane region" description="Helical" evidence="7">
    <location>
        <begin position="451"/>
        <end position="476"/>
    </location>
</feature>
<feature type="transmembrane region" description="Helical" evidence="7">
    <location>
        <begin position="262"/>
        <end position="281"/>
    </location>
</feature>
<dbReference type="KEGG" id="frx:F7310_05200"/>
<feature type="transmembrane region" description="Helical" evidence="7">
    <location>
        <begin position="12"/>
        <end position="35"/>
    </location>
</feature>
<dbReference type="AlphaFoldDB" id="A0A1L4BSH9"/>
<feature type="transmembrane region" description="Helical" evidence="7">
    <location>
        <begin position="77"/>
        <end position="95"/>
    </location>
</feature>
<evidence type="ECO:0000256" key="3">
    <source>
        <dbReference type="ARBA" id="ARBA00022475"/>
    </source>
</evidence>
<name>A0A1L4BSH9_9GAMM</name>
<dbReference type="InterPro" id="IPR011701">
    <property type="entry name" value="MFS"/>
</dbReference>
<sequence>MINYKELPKGVLHINLIQIFSTVGYAVLMGLLNFYLTNYIGISKTEANTLTSSFFAINFLFHFLGGTVGGRYLSFRGLFFVSLFLQFVGLCLIAIHTKAIVLMGMATFITGSGLNVSCINMMLTQLFDQNDKRRRIAFSVNYSFMNIGFVASFFIAGYLQGIGSYSAAFYFAAICLLIATVIHLSAWKYVNDKSTYFVETFSLLDKKFFVAPLIIIGCLIFAYVLMHHPVFASYLIYVAFIAILIFMLIFAAKQSHQYKLKIYVYLILSVASMVFACVQGLQSTALENFVEFNTTKSLFGIPMAPATVNMFESLGVIIFGFILAMSMKRRQRNNNPYQPGFLVVKGLAVYIIAFLMIPLGIFLAGGGKSNVIFPILLLIIVAMGEIHVNAVNYAMAGEMMDPKHQGLFTGYLFLNVAFGINLAGPISNYAIGSTSNSSTATLSYQATNPMYMHIFLVMALIAFIIAAVFFVLIRFLNNILAEATPKDILESEII</sequence>
<feature type="transmembrane region" description="Helical" evidence="7">
    <location>
        <begin position="371"/>
        <end position="395"/>
    </location>
</feature>
<keyword evidence="5 7" id="KW-1133">Transmembrane helix</keyword>
<dbReference type="Pfam" id="PF07690">
    <property type="entry name" value="MFS_1"/>
    <property type="match status" value="1"/>
</dbReference>
<dbReference type="EMBL" id="CP016796">
    <property type="protein sequence ID" value="API86788.1"/>
    <property type="molecule type" value="Genomic_DNA"/>
</dbReference>
<evidence type="ECO:0000256" key="1">
    <source>
        <dbReference type="ARBA" id="ARBA00004651"/>
    </source>
</evidence>
<keyword evidence="9" id="KW-1185">Reference proteome</keyword>
<dbReference type="PANTHER" id="PTHR23517">
    <property type="entry name" value="RESISTANCE PROTEIN MDTM, PUTATIVE-RELATED-RELATED"/>
    <property type="match status" value="1"/>
</dbReference>
<feature type="transmembrane region" description="Helical" evidence="7">
    <location>
        <begin position="136"/>
        <end position="159"/>
    </location>
</feature>
<keyword evidence="2" id="KW-0813">Transport</keyword>
<evidence type="ECO:0000256" key="5">
    <source>
        <dbReference type="ARBA" id="ARBA00022989"/>
    </source>
</evidence>
<dbReference type="InterPro" id="IPR036259">
    <property type="entry name" value="MFS_trans_sf"/>
</dbReference>
<dbReference type="Proteomes" id="UP000184222">
    <property type="component" value="Chromosome"/>
</dbReference>